<comment type="subcellular location">
    <subcellularLocation>
        <location evidence="1">Secreted</location>
    </subcellularLocation>
</comment>
<dbReference type="AlphaFoldDB" id="C6ZQY9"/>
<dbReference type="InterPro" id="IPR036728">
    <property type="entry name" value="PBP_GOBP_sf"/>
</dbReference>
<reference evidence="4" key="1">
    <citation type="journal article" date="2010" name="J. Med. Entomol.">
        <title>The salivary gland transcriptome of the eastern tree hole mosquito, Ochlerotatus triseriatus.</title>
        <authorList>
            <person name="Calvo E."/>
            <person name="Sanchez-Vargas I."/>
            <person name="Kotsyfakis M."/>
            <person name="Favreau A.J."/>
            <person name="Barbian K.D."/>
            <person name="Pham V.M."/>
            <person name="Olson K.E."/>
            <person name="Ribeiro J.M."/>
        </authorList>
    </citation>
    <scope>NUCLEOTIDE SEQUENCE</scope>
    <source>
        <tissue evidence="4">Salivary glands</tissue>
    </source>
</reference>
<protein>
    <submittedName>
        <fullName evidence="4">Short D7 salivary protein</fullName>
    </submittedName>
</protein>
<comment type="similarity">
    <text evidence="2">Belongs to the PBP/GOBP family.</text>
</comment>
<evidence type="ECO:0000256" key="1">
    <source>
        <dbReference type="ARBA" id="ARBA00004613"/>
    </source>
</evidence>
<dbReference type="GO" id="GO:0005549">
    <property type="term" value="F:odorant binding"/>
    <property type="evidence" value="ECO:0007669"/>
    <property type="project" value="InterPro"/>
</dbReference>
<dbReference type="GO" id="GO:0005576">
    <property type="term" value="C:extracellular region"/>
    <property type="evidence" value="ECO:0007669"/>
    <property type="project" value="UniProtKB-SubCell"/>
</dbReference>
<organism evidence="4">
    <name type="scientific">Ochlerotatus triseriatus</name>
    <name type="common">Eastern treehole mosquito</name>
    <name type="synonym">Aedes triseriatus</name>
    <dbReference type="NCBI Taxonomy" id="7162"/>
    <lineage>
        <taxon>Eukaryota</taxon>
        <taxon>Metazoa</taxon>
        <taxon>Ecdysozoa</taxon>
        <taxon>Arthropoda</taxon>
        <taxon>Hexapoda</taxon>
        <taxon>Insecta</taxon>
        <taxon>Pterygota</taxon>
        <taxon>Neoptera</taxon>
        <taxon>Endopterygota</taxon>
        <taxon>Diptera</taxon>
        <taxon>Nematocera</taxon>
        <taxon>Culicoidea</taxon>
        <taxon>Culicidae</taxon>
        <taxon>Culicinae</taxon>
        <taxon>Aedini</taxon>
        <taxon>Ochlerotatus</taxon>
        <taxon>Protomacleaya</taxon>
    </lineage>
</organism>
<name>C6ZQY9_OCHTR</name>
<sequence length="108" mass="12706">QPNECKLKNYEFNYNIPRIADFIKCVFMGYKWHTTDRPYKALPNNMIRDLAANGLNESDAQKVVSDCEKSGKKVSAMDYFMCLYTNSKTKEAIVNWIKLKDEKFFKRC</sequence>
<dbReference type="EMBL" id="EZ114940">
    <property type="protein sequence ID" value="ACU30993.1"/>
    <property type="molecule type" value="mRNA"/>
</dbReference>
<keyword evidence="3" id="KW-0964">Secreted</keyword>
<evidence type="ECO:0000256" key="2">
    <source>
        <dbReference type="ARBA" id="ARBA00008098"/>
    </source>
</evidence>
<evidence type="ECO:0000256" key="3">
    <source>
        <dbReference type="ARBA" id="ARBA00022525"/>
    </source>
</evidence>
<accession>C6ZQY9</accession>
<evidence type="ECO:0000313" key="4">
    <source>
        <dbReference type="EMBL" id="ACU30993.1"/>
    </source>
</evidence>
<dbReference type="Gene3D" id="1.10.238.20">
    <property type="entry name" value="Pheromone/general odorant binding protein domain"/>
    <property type="match status" value="1"/>
</dbReference>
<feature type="non-terminal residue" evidence="4">
    <location>
        <position position="1"/>
    </location>
</feature>
<proteinExistence type="evidence at transcript level"/>